<dbReference type="EMBL" id="NBWZ01000001">
    <property type="protein sequence ID" value="RFA09082.1"/>
    <property type="molecule type" value="Genomic_DNA"/>
</dbReference>
<evidence type="ECO:0000313" key="3">
    <source>
        <dbReference type="Proteomes" id="UP000256486"/>
    </source>
</evidence>
<sequence length="142" mass="15092">MAQHLHRGAAEINPSPRAGRDRYGDVVPQSALMHPERRITVNTSTLVSHINEALAAHGGGPLVTTSTKDGEDRSTVLGKLGGHDVRVEFEITSGKPDPGHTVALFDEESGEQIGRGDSGATFVDAITKYSWNGALIALDESH</sequence>
<evidence type="ECO:0000256" key="1">
    <source>
        <dbReference type="SAM" id="MobiDB-lite"/>
    </source>
</evidence>
<reference evidence="2 3" key="1">
    <citation type="submission" date="2017-04" db="EMBL/GenBank/DDBJ databases">
        <title>Comparative genome analysis of Subtercola boreus.</title>
        <authorList>
            <person name="Cho Y.-J."/>
            <person name="Cho A."/>
            <person name="Kim O.-S."/>
            <person name="Lee J.-I."/>
        </authorList>
    </citation>
    <scope>NUCLEOTIDE SEQUENCE [LARGE SCALE GENOMIC DNA]</scope>
    <source>
        <strain evidence="2 3">K300</strain>
    </source>
</reference>
<organism evidence="2 3">
    <name type="scientific">Subtercola boreus</name>
    <dbReference type="NCBI Taxonomy" id="120213"/>
    <lineage>
        <taxon>Bacteria</taxon>
        <taxon>Bacillati</taxon>
        <taxon>Actinomycetota</taxon>
        <taxon>Actinomycetes</taxon>
        <taxon>Micrococcales</taxon>
        <taxon>Microbacteriaceae</taxon>
        <taxon>Subtercola</taxon>
    </lineage>
</organism>
<accession>A0A3E0VGN9</accession>
<dbReference type="AlphaFoldDB" id="A0A3E0VGN9"/>
<protein>
    <submittedName>
        <fullName evidence="2">Uncharacterized protein</fullName>
    </submittedName>
</protein>
<gene>
    <name evidence="2" type="ORF">B7R54_07475</name>
</gene>
<keyword evidence="3" id="KW-1185">Reference proteome</keyword>
<evidence type="ECO:0000313" key="2">
    <source>
        <dbReference type="EMBL" id="RFA09082.1"/>
    </source>
</evidence>
<dbReference type="Proteomes" id="UP000256486">
    <property type="component" value="Unassembled WGS sequence"/>
</dbReference>
<name>A0A3E0VGN9_9MICO</name>
<proteinExistence type="predicted"/>
<feature type="region of interest" description="Disordered" evidence="1">
    <location>
        <begin position="1"/>
        <end position="23"/>
    </location>
</feature>
<comment type="caution">
    <text evidence="2">The sequence shown here is derived from an EMBL/GenBank/DDBJ whole genome shotgun (WGS) entry which is preliminary data.</text>
</comment>